<accession>A0A9W6YJ11</accession>
<gene>
    <name evidence="1" type="ORF">Pfra01_002997000</name>
</gene>
<sequence length="120" mass="12499">MPSATTTTRIIGVVNVISKTNLSRIFWTSITIGTNLLRYCVTCTAADITECRDFAIPVSDITLSSAGIPSATIFTLSSTPTVPLPTDSKIEPPLTSLAAVPVDKAIEPLSADDAGSADTD</sequence>
<protein>
    <submittedName>
        <fullName evidence="1">Unnamed protein product</fullName>
    </submittedName>
</protein>
<dbReference type="EMBL" id="BSXT01018969">
    <property type="protein sequence ID" value="GMG16986.1"/>
    <property type="molecule type" value="Genomic_DNA"/>
</dbReference>
<organism evidence="1 2">
    <name type="scientific">Phytophthora fragariaefolia</name>
    <dbReference type="NCBI Taxonomy" id="1490495"/>
    <lineage>
        <taxon>Eukaryota</taxon>
        <taxon>Sar</taxon>
        <taxon>Stramenopiles</taxon>
        <taxon>Oomycota</taxon>
        <taxon>Peronosporomycetes</taxon>
        <taxon>Peronosporales</taxon>
        <taxon>Peronosporaceae</taxon>
        <taxon>Phytophthora</taxon>
    </lineage>
</organism>
<comment type="caution">
    <text evidence="1">The sequence shown here is derived from an EMBL/GenBank/DDBJ whole genome shotgun (WGS) entry which is preliminary data.</text>
</comment>
<evidence type="ECO:0000313" key="2">
    <source>
        <dbReference type="Proteomes" id="UP001165121"/>
    </source>
</evidence>
<dbReference type="Proteomes" id="UP001165121">
    <property type="component" value="Unassembled WGS sequence"/>
</dbReference>
<proteinExistence type="predicted"/>
<dbReference type="AlphaFoldDB" id="A0A9W6YJ11"/>
<keyword evidence="2" id="KW-1185">Reference proteome</keyword>
<evidence type="ECO:0000313" key="1">
    <source>
        <dbReference type="EMBL" id="GMG16986.1"/>
    </source>
</evidence>
<reference evidence="1" key="1">
    <citation type="submission" date="2023-04" db="EMBL/GenBank/DDBJ databases">
        <title>Phytophthora fragariaefolia NBRC 109709.</title>
        <authorList>
            <person name="Ichikawa N."/>
            <person name="Sato H."/>
            <person name="Tonouchi N."/>
        </authorList>
    </citation>
    <scope>NUCLEOTIDE SEQUENCE</scope>
    <source>
        <strain evidence="1">NBRC 109709</strain>
    </source>
</reference>
<name>A0A9W6YJ11_9STRA</name>